<dbReference type="Proteomes" id="UP001234297">
    <property type="component" value="Chromosome 1"/>
</dbReference>
<name>A0ACC2MXG4_PERAE</name>
<evidence type="ECO:0000313" key="1">
    <source>
        <dbReference type="EMBL" id="KAJ8650135.1"/>
    </source>
</evidence>
<dbReference type="EMBL" id="CM056809">
    <property type="protein sequence ID" value="KAJ8650135.1"/>
    <property type="molecule type" value="Genomic_DNA"/>
</dbReference>
<proteinExistence type="predicted"/>
<sequence length="519" mass="58533">MYPVTTMKELMTRANWFILAEEDEARGRENFGLTKKSQPTKGDNRSSRGEDRRRDPSPDRRKARSSEQRRTPSASAAGSGSGRRSGHEPTSHVAVNTIFKEPIYRLLNKIKAQPFFKWPRPMTTDPSSRDQSKFCAYHKQNGHRTDECRSYKFHLENLVKEGHLREYIKQEGRGDDRPPRRDADNQDSELEGIINVIHLAAPPKKSSQARAEARRAAHQKQVLTAAPEPAAKKAKTEGIRIWFSDKDLEGVELPHNDALVLTLKLQNFLVHRALVDPGSSSKVLYYDCFKKLRLKDEDLHAAHTPLVGFSTEPVYPKGKISLRVQVGGACRQVDFLVVDVPSPYNVIMGRTWLHSMEAVPSTRHQKLKFPLENRSGRTDVITVRGDQHMARQCLLAVLPGEAEPSQVNVAELDREAELGDVDRAPAQKSIKDLTKVNINPADPDRFFLVGSQLPESEKTELLDLLVENKAVFAWTPYEMPGIDPAVICHELKVDSNHKPVLQKPRWTGVPQTEAVVEEV</sequence>
<gene>
    <name evidence="1" type="ORF">MRB53_003158</name>
</gene>
<protein>
    <submittedName>
        <fullName evidence="1">Uncharacterized protein</fullName>
    </submittedName>
</protein>
<keyword evidence="2" id="KW-1185">Reference proteome</keyword>
<comment type="caution">
    <text evidence="1">The sequence shown here is derived from an EMBL/GenBank/DDBJ whole genome shotgun (WGS) entry which is preliminary data.</text>
</comment>
<organism evidence="1 2">
    <name type="scientific">Persea americana</name>
    <name type="common">Avocado</name>
    <dbReference type="NCBI Taxonomy" id="3435"/>
    <lineage>
        <taxon>Eukaryota</taxon>
        <taxon>Viridiplantae</taxon>
        <taxon>Streptophyta</taxon>
        <taxon>Embryophyta</taxon>
        <taxon>Tracheophyta</taxon>
        <taxon>Spermatophyta</taxon>
        <taxon>Magnoliopsida</taxon>
        <taxon>Magnoliidae</taxon>
        <taxon>Laurales</taxon>
        <taxon>Lauraceae</taxon>
        <taxon>Persea</taxon>
    </lineage>
</organism>
<accession>A0ACC2MXG4</accession>
<evidence type="ECO:0000313" key="2">
    <source>
        <dbReference type="Proteomes" id="UP001234297"/>
    </source>
</evidence>
<reference evidence="1 2" key="1">
    <citation type="journal article" date="2022" name="Hortic Res">
        <title>A haplotype resolved chromosomal level avocado genome allows analysis of novel avocado genes.</title>
        <authorList>
            <person name="Nath O."/>
            <person name="Fletcher S.J."/>
            <person name="Hayward A."/>
            <person name="Shaw L.M."/>
            <person name="Masouleh A.K."/>
            <person name="Furtado A."/>
            <person name="Henry R.J."/>
            <person name="Mitter N."/>
        </authorList>
    </citation>
    <scope>NUCLEOTIDE SEQUENCE [LARGE SCALE GENOMIC DNA]</scope>
    <source>
        <strain evidence="2">cv. Hass</strain>
    </source>
</reference>